<feature type="transmembrane region" description="Helical" evidence="2">
    <location>
        <begin position="710"/>
        <end position="730"/>
    </location>
</feature>
<dbReference type="EMBL" id="CDHN01000001">
    <property type="protein sequence ID" value="CEJ81316.1"/>
    <property type="molecule type" value="Genomic_DNA"/>
</dbReference>
<dbReference type="Proteomes" id="UP000039046">
    <property type="component" value="Unassembled WGS sequence"/>
</dbReference>
<feature type="compositionally biased region" description="Polar residues" evidence="1">
    <location>
        <begin position="490"/>
        <end position="501"/>
    </location>
</feature>
<organism evidence="3 4">
    <name type="scientific">[Torrubiella] hemipterigena</name>
    <dbReference type="NCBI Taxonomy" id="1531966"/>
    <lineage>
        <taxon>Eukaryota</taxon>
        <taxon>Fungi</taxon>
        <taxon>Dikarya</taxon>
        <taxon>Ascomycota</taxon>
        <taxon>Pezizomycotina</taxon>
        <taxon>Sordariomycetes</taxon>
        <taxon>Hypocreomycetidae</taxon>
        <taxon>Hypocreales</taxon>
        <taxon>Clavicipitaceae</taxon>
        <taxon>Clavicipitaceae incertae sedis</taxon>
        <taxon>'Torrubiella' clade</taxon>
    </lineage>
</organism>
<name>A0A0A1ST41_9HYPO</name>
<dbReference type="AlphaFoldDB" id="A0A0A1ST41"/>
<proteinExistence type="predicted"/>
<accession>A0A0A1ST41</accession>
<evidence type="ECO:0000313" key="3">
    <source>
        <dbReference type="EMBL" id="CEJ81316.1"/>
    </source>
</evidence>
<evidence type="ECO:0000313" key="4">
    <source>
        <dbReference type="Proteomes" id="UP000039046"/>
    </source>
</evidence>
<keyword evidence="2" id="KW-0812">Transmembrane</keyword>
<gene>
    <name evidence="3" type="ORF">VHEMI01452</name>
</gene>
<sequence>MPYKVSRQPLKERTKSESNQASIRVVPYSPPRISDGYGDTSSNWAEDCRRSTISASEKPQPSLNGSIDWEQRNIVRIGSESSLSLASGTRTKRSSSRRPSTASSSASGRRSKKFINVHPDKTFSVIPQPGDDSPLSPCMDSSVHLGTDEPQVGSSSVPTYDEATKPLPALPTPLRIRDTSSSSPWNYQFMGGVRKVYPVTPTTAPSAKPNRQPGQPRKLPSAASLQSSYAGSEDSDTTNVYIYRGDMSLNSSMSFVGNDAALDGSSLSASQYRKGATSSKTGDFLRYTSEMDENHTMNYGVRPAFSKESLIVAPLRTRNYKEETRATQQSTQEDTLRNYVNDSIYESTTASARNPSEFASGALFPDGVEMDPLLGHFWSAPLSTIFSESEEGSERLSRSLSPLSTDMLDIKHSKLNKSDNYLLDTQSIDVPPAVHHRNSAQHVHGNDKATEKNNECDETADVLTELTTLHDRRIRSQVMGTSREPAMEQRPSSSDKSSRNQALPSWARVYYKSGNSRQLLNKGSLESIGNRQSDVANDQTIYDVQNDPEALYIKTKSGMNKDKKKHIYPEIGWIHTIKKQTSSIWSPHLKPDKRASGFKTWEAPADIFTSIFPPGWRNIQVPLFICGFILPPGKYNGSFSHRKRHSDVYIAWILAACLPLPPRDGTGSPYCIERKYFANSKAYHSYETAMLAQQTACHNRARWWRSLNRIMAVVGILITGAYIALIILGVKQPWASS</sequence>
<feature type="region of interest" description="Disordered" evidence="1">
    <location>
        <begin position="477"/>
        <end position="501"/>
    </location>
</feature>
<dbReference type="HOGENOM" id="CLU_003878_0_0_1"/>
<reference evidence="3 4" key="1">
    <citation type="journal article" date="2015" name="Genome Announc.">
        <title>Draft Genome Sequence and Gene Annotation of the Entomopathogenic Fungus Verticillium hemipterigenum.</title>
        <authorList>
            <person name="Horn F."/>
            <person name="Habel A."/>
            <person name="Scharf D.H."/>
            <person name="Dworschak J."/>
            <person name="Brakhage A.A."/>
            <person name="Guthke R."/>
            <person name="Hertweck C."/>
            <person name="Linde J."/>
        </authorList>
    </citation>
    <scope>NUCLEOTIDE SEQUENCE [LARGE SCALE GENOMIC DNA]</scope>
</reference>
<feature type="region of interest" description="Disordered" evidence="1">
    <location>
        <begin position="1"/>
        <end position="177"/>
    </location>
</feature>
<keyword evidence="2" id="KW-1133">Transmembrane helix</keyword>
<evidence type="ECO:0000256" key="2">
    <source>
        <dbReference type="SAM" id="Phobius"/>
    </source>
</evidence>
<keyword evidence="4" id="KW-1185">Reference proteome</keyword>
<evidence type="ECO:0000256" key="1">
    <source>
        <dbReference type="SAM" id="MobiDB-lite"/>
    </source>
</evidence>
<protein>
    <recommendedName>
        <fullName evidence="5">Serine-rich protein</fullName>
    </recommendedName>
</protein>
<feature type="compositionally biased region" description="Polar residues" evidence="1">
    <location>
        <begin position="51"/>
        <end position="65"/>
    </location>
</feature>
<keyword evidence="2" id="KW-0472">Membrane</keyword>
<evidence type="ECO:0008006" key="5">
    <source>
        <dbReference type="Google" id="ProtNLM"/>
    </source>
</evidence>
<feature type="compositionally biased region" description="Low complexity" evidence="1">
    <location>
        <begin position="97"/>
        <end position="108"/>
    </location>
</feature>
<feature type="region of interest" description="Disordered" evidence="1">
    <location>
        <begin position="200"/>
        <end position="236"/>
    </location>
</feature>
<dbReference type="OrthoDB" id="4153178at2759"/>